<sequence>MSDGKVRILRHGPVGQVILDRAAKRNALDRPMLEALVAGLRNFDADPAIRAIVISGDMQAFAAGADIGNLASAGAIELYHSGFSELWDAVTLIAKPLVAAVAGYVLGGGLELAMICDIVVCDESAVFGLPETGIGIIPGAGGTQRLVRAVGKSMAMEMILAGRRLTATEALSTGIASTLTPKGEADATALGLATRIATASPTALGAAKQAVLQSFEMPLSAGIRYERSLSALMAASEDRAEGMLAFKERRKPIFKGE</sequence>
<dbReference type="EMBL" id="JAESVB010000010">
    <property type="protein sequence ID" value="MCB8877054.1"/>
    <property type="molecule type" value="Genomic_DNA"/>
</dbReference>
<protein>
    <submittedName>
        <fullName evidence="4">Enoyl-CoA hydratase/isomerase family protein</fullName>
    </submittedName>
</protein>
<dbReference type="Pfam" id="PF00378">
    <property type="entry name" value="ECH_1"/>
    <property type="match status" value="1"/>
</dbReference>
<evidence type="ECO:0000256" key="3">
    <source>
        <dbReference type="RuleBase" id="RU003707"/>
    </source>
</evidence>
<dbReference type="InterPro" id="IPR018376">
    <property type="entry name" value="Enoyl-CoA_hyd/isom_CS"/>
</dbReference>
<dbReference type="InterPro" id="IPR029045">
    <property type="entry name" value="ClpP/crotonase-like_dom_sf"/>
</dbReference>
<dbReference type="Gene3D" id="1.10.12.10">
    <property type="entry name" value="Lyase 2-enoyl-coa Hydratase, Chain A, domain 2"/>
    <property type="match status" value="1"/>
</dbReference>
<dbReference type="GO" id="GO:0016836">
    <property type="term" value="F:hydro-lyase activity"/>
    <property type="evidence" value="ECO:0007669"/>
    <property type="project" value="UniProtKB-ARBA"/>
</dbReference>
<evidence type="ECO:0000256" key="1">
    <source>
        <dbReference type="ARBA" id="ARBA00005254"/>
    </source>
</evidence>
<keyword evidence="2" id="KW-0456">Lyase</keyword>
<dbReference type="Gene3D" id="3.90.226.10">
    <property type="entry name" value="2-enoyl-CoA Hydratase, Chain A, domain 1"/>
    <property type="match status" value="1"/>
</dbReference>
<dbReference type="GO" id="GO:0006635">
    <property type="term" value="P:fatty acid beta-oxidation"/>
    <property type="evidence" value="ECO:0007669"/>
    <property type="project" value="TreeGrafter"/>
</dbReference>
<keyword evidence="5" id="KW-1185">Reference proteome</keyword>
<organism evidence="4 5">
    <name type="scientific">Acidisoma silvae</name>
    <dbReference type="NCBI Taxonomy" id="2802396"/>
    <lineage>
        <taxon>Bacteria</taxon>
        <taxon>Pseudomonadati</taxon>
        <taxon>Pseudomonadota</taxon>
        <taxon>Alphaproteobacteria</taxon>
        <taxon>Acetobacterales</taxon>
        <taxon>Acidocellaceae</taxon>
        <taxon>Acidisoma</taxon>
    </lineage>
</organism>
<dbReference type="SUPFAM" id="SSF52096">
    <property type="entry name" value="ClpP/crotonase"/>
    <property type="match status" value="1"/>
</dbReference>
<dbReference type="Proteomes" id="UP000708298">
    <property type="component" value="Unassembled WGS sequence"/>
</dbReference>
<dbReference type="FunFam" id="1.10.12.10:FF:000001">
    <property type="entry name" value="Probable enoyl-CoA hydratase, mitochondrial"/>
    <property type="match status" value="1"/>
</dbReference>
<dbReference type="PROSITE" id="PS00166">
    <property type="entry name" value="ENOYL_COA_HYDRATASE"/>
    <property type="match status" value="1"/>
</dbReference>
<evidence type="ECO:0000256" key="2">
    <source>
        <dbReference type="ARBA" id="ARBA00023239"/>
    </source>
</evidence>
<reference evidence="4" key="2">
    <citation type="submission" date="2021-01" db="EMBL/GenBank/DDBJ databases">
        <authorList>
            <person name="Mieszkin S."/>
            <person name="Pouder E."/>
            <person name="Alain K."/>
        </authorList>
    </citation>
    <scope>NUCLEOTIDE SEQUENCE</scope>
    <source>
        <strain evidence="4">HW T2.11</strain>
    </source>
</reference>
<evidence type="ECO:0000313" key="4">
    <source>
        <dbReference type="EMBL" id="MCB8877054.1"/>
    </source>
</evidence>
<dbReference type="AlphaFoldDB" id="A0A963YU74"/>
<dbReference type="RefSeq" id="WP_227322711.1">
    <property type="nucleotide sequence ID" value="NZ_JAESVB010000010.1"/>
</dbReference>
<dbReference type="FunFam" id="3.90.226.10:FF:000009">
    <property type="entry name" value="Carnitinyl-CoA dehydratase"/>
    <property type="match status" value="1"/>
</dbReference>
<dbReference type="PANTHER" id="PTHR11941:SF54">
    <property type="entry name" value="ENOYL-COA HYDRATASE, MITOCHONDRIAL"/>
    <property type="match status" value="1"/>
</dbReference>
<dbReference type="InterPro" id="IPR014748">
    <property type="entry name" value="Enoyl-CoA_hydra_C"/>
</dbReference>
<comment type="similarity">
    <text evidence="1 3">Belongs to the enoyl-CoA hydratase/isomerase family.</text>
</comment>
<gene>
    <name evidence="4" type="ORF">ASILVAE211_17805</name>
</gene>
<accession>A0A963YU74</accession>
<name>A0A963YU74_9PROT</name>
<comment type="caution">
    <text evidence="4">The sequence shown here is derived from an EMBL/GenBank/DDBJ whole genome shotgun (WGS) entry which is preliminary data.</text>
</comment>
<dbReference type="InterPro" id="IPR001753">
    <property type="entry name" value="Enoyl-CoA_hydra/iso"/>
</dbReference>
<dbReference type="CDD" id="cd06558">
    <property type="entry name" value="crotonase-like"/>
    <property type="match status" value="1"/>
</dbReference>
<evidence type="ECO:0000313" key="5">
    <source>
        <dbReference type="Proteomes" id="UP000708298"/>
    </source>
</evidence>
<reference evidence="4" key="1">
    <citation type="journal article" date="2021" name="Microorganisms">
        <title>Acidisoma silvae sp. nov. and Acidisomacellulosilytica sp. nov., Two Acidophilic Bacteria Isolated from Decaying Wood, Hydrolyzing Cellulose and Producing Poly-3-hydroxybutyrate.</title>
        <authorList>
            <person name="Mieszkin S."/>
            <person name="Pouder E."/>
            <person name="Uroz S."/>
            <person name="Simon-Colin C."/>
            <person name="Alain K."/>
        </authorList>
    </citation>
    <scope>NUCLEOTIDE SEQUENCE</scope>
    <source>
        <strain evidence="4">HW T2.11</strain>
    </source>
</reference>
<dbReference type="PANTHER" id="PTHR11941">
    <property type="entry name" value="ENOYL-COA HYDRATASE-RELATED"/>
    <property type="match status" value="1"/>
</dbReference>
<proteinExistence type="inferred from homology"/>